<accession>A0ABR1SBN4</accession>
<feature type="compositionally biased region" description="Low complexity" evidence="1">
    <location>
        <begin position="222"/>
        <end position="245"/>
    </location>
</feature>
<dbReference type="EMBL" id="JAQQWI010000007">
    <property type="protein sequence ID" value="KAK8029237.1"/>
    <property type="molecule type" value="Genomic_DNA"/>
</dbReference>
<reference evidence="2 3" key="1">
    <citation type="submission" date="2023-01" db="EMBL/GenBank/DDBJ databases">
        <title>Analysis of 21 Apiospora genomes using comparative genomics revels a genus with tremendous synthesis potential of carbohydrate active enzymes and secondary metabolites.</title>
        <authorList>
            <person name="Sorensen T."/>
        </authorList>
    </citation>
    <scope>NUCLEOTIDE SEQUENCE [LARGE SCALE GENOMIC DNA]</scope>
    <source>
        <strain evidence="2 3">CBS 20057</strain>
    </source>
</reference>
<evidence type="ECO:0000313" key="3">
    <source>
        <dbReference type="Proteomes" id="UP001396898"/>
    </source>
</evidence>
<feature type="region of interest" description="Disordered" evidence="1">
    <location>
        <begin position="76"/>
        <end position="301"/>
    </location>
</feature>
<dbReference type="Proteomes" id="UP001396898">
    <property type="component" value="Unassembled WGS sequence"/>
</dbReference>
<dbReference type="InterPro" id="IPR036770">
    <property type="entry name" value="Ankyrin_rpt-contain_sf"/>
</dbReference>
<sequence>MDVPKLPSSNLPASPEDLDEVGDWAPTDWTADPATKTIASYVTKWFPPGDAYGHRLHRIILADDADALERYLKKFHPRQPRGPPGAAEVRRLRLPLRPRVGGARARRGLGLLSRRAGDARPDPAPHRPRRRRRCQRAVRRLRGRGHRQQHPAPHRHPTPQRGGGSDPPGTARGPRHGTGAGQPRQAAAALPRQRDRLPPAPPCTSSVARAPVGRAPGHRDGQGAAAAQRPRGAGPGRQNPLLLGRRVLRPGRQPRIRRGAVGRRPALPSRSGGQPGGEGPPRQHGPGAHGPGEALGPPCGPPRTLHHALWLGEKVDTVRFLLDHGASPGAANDEGDTPVHMVFEKLRYLIREFRPLRDDSSEREKWEQQWIKDGEENLRRILGLFLGPAGARRRSSTSRTGQAGHRGT</sequence>
<dbReference type="SUPFAM" id="SSF48403">
    <property type="entry name" value="Ankyrin repeat"/>
    <property type="match status" value="1"/>
</dbReference>
<dbReference type="InterPro" id="IPR002110">
    <property type="entry name" value="Ankyrin_rpt"/>
</dbReference>
<evidence type="ECO:0000313" key="2">
    <source>
        <dbReference type="EMBL" id="KAK8029237.1"/>
    </source>
</evidence>
<protein>
    <submittedName>
        <fullName evidence="2">Uncharacterized protein</fullName>
    </submittedName>
</protein>
<feature type="compositionally biased region" description="Basic residues" evidence="1">
    <location>
        <begin position="246"/>
        <end position="261"/>
    </location>
</feature>
<feature type="region of interest" description="Disordered" evidence="1">
    <location>
        <begin position="389"/>
        <end position="408"/>
    </location>
</feature>
<comment type="caution">
    <text evidence="2">The sequence shown here is derived from an EMBL/GenBank/DDBJ whole genome shotgun (WGS) entry which is preliminary data.</text>
</comment>
<feature type="compositionally biased region" description="Low complexity" evidence="1">
    <location>
        <begin position="95"/>
        <end position="114"/>
    </location>
</feature>
<evidence type="ECO:0000256" key="1">
    <source>
        <dbReference type="SAM" id="MobiDB-lite"/>
    </source>
</evidence>
<feature type="region of interest" description="Disordered" evidence="1">
    <location>
        <begin position="1"/>
        <end position="20"/>
    </location>
</feature>
<name>A0ABR1SBN4_9PEZI</name>
<keyword evidence="3" id="KW-1185">Reference proteome</keyword>
<dbReference type="Gene3D" id="1.25.40.20">
    <property type="entry name" value="Ankyrin repeat-containing domain"/>
    <property type="match status" value="1"/>
</dbReference>
<feature type="compositionally biased region" description="Basic and acidic residues" evidence="1">
    <location>
        <begin position="115"/>
        <end position="125"/>
    </location>
</feature>
<feature type="compositionally biased region" description="Low complexity" evidence="1">
    <location>
        <begin position="181"/>
        <end position="191"/>
    </location>
</feature>
<proteinExistence type="predicted"/>
<feature type="compositionally biased region" description="Basic residues" evidence="1">
    <location>
        <begin position="126"/>
        <end position="158"/>
    </location>
</feature>
<dbReference type="Pfam" id="PF13637">
    <property type="entry name" value="Ank_4"/>
    <property type="match status" value="1"/>
</dbReference>
<organism evidence="2 3">
    <name type="scientific">Apiospora marii</name>
    <dbReference type="NCBI Taxonomy" id="335849"/>
    <lineage>
        <taxon>Eukaryota</taxon>
        <taxon>Fungi</taxon>
        <taxon>Dikarya</taxon>
        <taxon>Ascomycota</taxon>
        <taxon>Pezizomycotina</taxon>
        <taxon>Sordariomycetes</taxon>
        <taxon>Xylariomycetidae</taxon>
        <taxon>Amphisphaeriales</taxon>
        <taxon>Apiosporaceae</taxon>
        <taxon>Apiospora</taxon>
    </lineage>
</organism>
<feature type="compositionally biased region" description="Low complexity" evidence="1">
    <location>
        <begin position="397"/>
        <end position="408"/>
    </location>
</feature>
<gene>
    <name evidence="2" type="ORF">PG991_006293</name>
</gene>